<dbReference type="Pfam" id="PF25597">
    <property type="entry name" value="SH3_retrovirus"/>
    <property type="match status" value="1"/>
</dbReference>
<keyword evidence="3" id="KW-1185">Reference proteome</keyword>
<feature type="domain" description="Retroviral polymerase SH3-like" evidence="1">
    <location>
        <begin position="25"/>
        <end position="84"/>
    </location>
</feature>
<dbReference type="InterPro" id="IPR057670">
    <property type="entry name" value="SH3_retrovirus"/>
</dbReference>
<protein>
    <recommendedName>
        <fullName evidence="1">Retroviral polymerase SH3-like domain-containing protein</fullName>
    </recommendedName>
</protein>
<evidence type="ECO:0000313" key="3">
    <source>
        <dbReference type="Proteomes" id="UP000607653"/>
    </source>
</evidence>
<evidence type="ECO:0000313" key="2">
    <source>
        <dbReference type="EMBL" id="DAD22295.1"/>
    </source>
</evidence>
<dbReference type="AlphaFoldDB" id="A0A822XTZ5"/>
<accession>A0A822XTZ5</accession>
<organism evidence="2 3">
    <name type="scientific">Nelumbo nucifera</name>
    <name type="common">Sacred lotus</name>
    <dbReference type="NCBI Taxonomy" id="4432"/>
    <lineage>
        <taxon>Eukaryota</taxon>
        <taxon>Viridiplantae</taxon>
        <taxon>Streptophyta</taxon>
        <taxon>Embryophyta</taxon>
        <taxon>Tracheophyta</taxon>
        <taxon>Spermatophyta</taxon>
        <taxon>Magnoliopsida</taxon>
        <taxon>Proteales</taxon>
        <taxon>Nelumbonaceae</taxon>
        <taxon>Nelumbo</taxon>
    </lineage>
</organism>
<dbReference type="EMBL" id="DUZY01000001">
    <property type="protein sequence ID" value="DAD22295.1"/>
    <property type="molecule type" value="Genomic_DNA"/>
</dbReference>
<name>A0A822XTZ5_NELNU</name>
<reference evidence="2 3" key="1">
    <citation type="journal article" date="2020" name="Mol. Biol. Evol.">
        <title>Distinct Expression and Methylation Patterns for Genes with Different Fates following a Single Whole-Genome Duplication in Flowering Plants.</title>
        <authorList>
            <person name="Shi T."/>
            <person name="Rahmani R.S."/>
            <person name="Gugger P.F."/>
            <person name="Wang M."/>
            <person name="Li H."/>
            <person name="Zhang Y."/>
            <person name="Li Z."/>
            <person name="Wang Q."/>
            <person name="Van de Peer Y."/>
            <person name="Marchal K."/>
            <person name="Chen J."/>
        </authorList>
    </citation>
    <scope>NUCLEOTIDE SEQUENCE [LARGE SCALE GENOMIC DNA]</scope>
    <source>
        <tissue evidence="2">Leaf</tissue>
    </source>
</reference>
<proteinExistence type="predicted"/>
<dbReference type="Proteomes" id="UP000607653">
    <property type="component" value="Unassembled WGS sequence"/>
</dbReference>
<evidence type="ECO:0000259" key="1">
    <source>
        <dbReference type="Pfam" id="PF25597"/>
    </source>
</evidence>
<comment type="caution">
    <text evidence="2">The sequence shown here is derived from an EMBL/GenBank/DDBJ whole genome shotgun (WGS) entry which is preliminary data.</text>
</comment>
<gene>
    <name evidence="2" type="ORF">HUJ06_023758</name>
</gene>
<sequence>MEILLKEFEQGKSYHSYLKVFGYMTFVHIPRDKKSKLDNKAKQCIFLGYGHKEFGYKLWDPVDKKVIRSRDVVFLEDQTIEDIENFEKPKFSVDVPINLDRFSDL</sequence>